<dbReference type="EnsemblPlants" id="EMT18424">
    <property type="protein sequence ID" value="EMT18424"/>
    <property type="gene ID" value="F775_03346"/>
</dbReference>
<proteinExistence type="predicted"/>
<accession>R7WEY8</accession>
<feature type="chain" id="PRO_5014593947" description="KIB1-4 beta-propeller domain-containing protein" evidence="2">
    <location>
        <begin position="24"/>
        <end position="401"/>
    </location>
</feature>
<protein>
    <recommendedName>
        <fullName evidence="3">KIB1-4 beta-propeller domain-containing protein</fullName>
    </recommendedName>
</protein>
<feature type="signal peptide" evidence="2">
    <location>
        <begin position="1"/>
        <end position="23"/>
    </location>
</feature>
<feature type="domain" description="KIB1-4 beta-propeller" evidence="3">
    <location>
        <begin position="74"/>
        <end position="374"/>
    </location>
</feature>
<evidence type="ECO:0000313" key="4">
    <source>
        <dbReference type="EnsemblPlants" id="EMT18424"/>
    </source>
</evidence>
<sequence>MGLLSSILQWCALLPKFLSLLVANLPPPPTAPPRRAVHRPRSSSVRHHGPQARPLPWVALRDNYVVTSYSGHMHRLPKNAMTAGSTNDWLALGLGQKHTNEEQTEHYVVHNYVLHNPFSNRSLPLPELDAVIVQDGSFVRKFLMRSTVDDFIAVITSNRKHPLIVFQRGKGVWSPEPWAAPYTYLIDIAFLDDKLYAITTAEDLIPLDLALDEDGRPVVAMGTRVIKKSLCYDCYELLTTFDEEDDGQNEEEEDDEEEEEGEDNDLACYTNCSDEFARDVEPGNITVISRHLIESHGKLLMVRHRRQFHPDGLWVTLKVDVLEADFSTHDWVPLTGGLGGGQALFVSMEFSKSVSAPCGEVEEDAIYFMDTRDVFNMKSATSSPSKFDRGATWVFPPEYQL</sequence>
<dbReference type="Pfam" id="PF03478">
    <property type="entry name" value="Beta-prop_KIB1-4"/>
    <property type="match status" value="1"/>
</dbReference>
<evidence type="ECO:0000259" key="3">
    <source>
        <dbReference type="Pfam" id="PF03478"/>
    </source>
</evidence>
<feature type="region of interest" description="Disordered" evidence="1">
    <location>
        <begin position="28"/>
        <end position="51"/>
    </location>
</feature>
<evidence type="ECO:0000256" key="1">
    <source>
        <dbReference type="SAM" id="MobiDB-lite"/>
    </source>
</evidence>
<evidence type="ECO:0000256" key="2">
    <source>
        <dbReference type="SAM" id="SignalP"/>
    </source>
</evidence>
<dbReference type="AlphaFoldDB" id="R7WEY8"/>
<reference evidence="4" key="1">
    <citation type="submission" date="2015-06" db="UniProtKB">
        <authorList>
            <consortium name="EnsemblPlants"/>
        </authorList>
    </citation>
    <scope>IDENTIFICATION</scope>
</reference>
<dbReference type="PANTHER" id="PTHR33110">
    <property type="entry name" value="F-BOX/KELCH-REPEAT PROTEIN-RELATED"/>
    <property type="match status" value="1"/>
</dbReference>
<organism evidence="4">
    <name type="scientific">Aegilops tauschii</name>
    <name type="common">Tausch's goatgrass</name>
    <name type="synonym">Aegilops squarrosa</name>
    <dbReference type="NCBI Taxonomy" id="37682"/>
    <lineage>
        <taxon>Eukaryota</taxon>
        <taxon>Viridiplantae</taxon>
        <taxon>Streptophyta</taxon>
        <taxon>Embryophyta</taxon>
        <taxon>Tracheophyta</taxon>
        <taxon>Spermatophyta</taxon>
        <taxon>Magnoliopsida</taxon>
        <taxon>Liliopsida</taxon>
        <taxon>Poales</taxon>
        <taxon>Poaceae</taxon>
        <taxon>BOP clade</taxon>
        <taxon>Pooideae</taxon>
        <taxon>Triticodae</taxon>
        <taxon>Triticeae</taxon>
        <taxon>Triticinae</taxon>
        <taxon>Aegilops</taxon>
    </lineage>
</organism>
<feature type="compositionally biased region" description="Basic residues" evidence="1">
    <location>
        <begin position="35"/>
        <end position="50"/>
    </location>
</feature>
<feature type="region of interest" description="Disordered" evidence="1">
    <location>
        <begin position="243"/>
        <end position="264"/>
    </location>
</feature>
<keyword evidence="2" id="KW-0732">Signal</keyword>
<name>R7WEY8_AEGTA</name>
<dbReference type="PANTHER" id="PTHR33110:SF114">
    <property type="entry name" value="F-BOX DOMAIN-CONTAINING PROTEIN"/>
    <property type="match status" value="1"/>
</dbReference>
<dbReference type="InterPro" id="IPR005174">
    <property type="entry name" value="KIB1-4_b-propeller"/>
</dbReference>